<feature type="signal peptide" evidence="1">
    <location>
        <begin position="1"/>
        <end position="23"/>
    </location>
</feature>
<sequence length="690" mass="77170" precursor="true">MGMMTLEKLTAGVLLFAASLAAADLFRDDFSRFPPGWLTSPVGTLNGAIQEYHYLPHRGVPLGPWENAISHLDSWVAGDENGKPYLEQHLDSSARQFANPILMTGDAEWDDYSAEVRVKPLALAGLAGMVFRYHTNRHYYVFALEGGNRARMAMRVPIEPALRAPAWRDLAAAEFKYDSSRYYVLRIEAAGPRLRGYVDGKLVLEASDAELPKGKAGVTAAAPARFQDFHVWTSDAAAQSIAGRIRERDAELERLRDDNPKPKLWKKFDTPVFGAGRNVRFGDLDGDGAPDMLIAQNIPRVQGDAFDQISCLTAVNMDGKVLWQTGRPNPRNGLLTNDTPFQIHDIDGDGRNEVVAVRDFQLQILDGRTGEIRRWTWMPKMAPKTSPSDTAHPYERESGDSIAFVNFSGDKARREILVKDRYTHFWVFNSRLELLWKGDGQTGHYPFPVDLDGKGYDSLAIGYSLWDRNGLKLWSRDNDLHDHADGIMAGNLSGDPAAEPRVYASGSDEGFIVFDLRGRILKQVRVGHNQSPSVAKYRPDLPGLQYISVNFWRNPGIVTLFDGDGNILAQDEPIHSGSPMLPVNWRGDGQEFCLLSGNAREGGMLDGRLRRVVMFPADGHPDLAAAVLDLTGDQRDEVVLWDETQVWVYTQDRPFGGRRIYAPMRNPDYNDSNYRTAVSLPAWQEVKVKR</sequence>
<evidence type="ECO:0000256" key="1">
    <source>
        <dbReference type="SAM" id="SignalP"/>
    </source>
</evidence>
<dbReference type="eggNOG" id="ENOG502Z7XN">
    <property type="taxonomic scope" value="Bacteria"/>
</dbReference>
<dbReference type="Gene3D" id="2.60.120.560">
    <property type="entry name" value="Exo-inulinase, domain 1"/>
    <property type="match status" value="1"/>
</dbReference>
<dbReference type="AlphaFoldDB" id="Q01RD4"/>
<gene>
    <name evidence="2" type="ordered locus">Acid_6872</name>
</gene>
<dbReference type="KEGG" id="sus:Acid_6872"/>
<dbReference type="SUPFAM" id="SSF69318">
    <property type="entry name" value="Integrin alpha N-terminal domain"/>
    <property type="match status" value="1"/>
</dbReference>
<feature type="chain" id="PRO_5004162358" description="FG-GAP repeat protein" evidence="1">
    <location>
        <begin position="24"/>
        <end position="690"/>
    </location>
</feature>
<keyword evidence="1" id="KW-0732">Signal</keyword>
<organism evidence="2">
    <name type="scientific">Solibacter usitatus (strain Ellin6076)</name>
    <dbReference type="NCBI Taxonomy" id="234267"/>
    <lineage>
        <taxon>Bacteria</taxon>
        <taxon>Pseudomonadati</taxon>
        <taxon>Acidobacteriota</taxon>
        <taxon>Terriglobia</taxon>
        <taxon>Bryobacterales</taxon>
        <taxon>Solibacteraceae</taxon>
        <taxon>Candidatus Solibacter</taxon>
    </lineage>
</organism>
<dbReference type="HOGENOM" id="CLU_407543_0_0_0"/>
<protein>
    <recommendedName>
        <fullName evidence="3">FG-GAP repeat protein</fullName>
    </recommendedName>
</protein>
<dbReference type="InterPro" id="IPR028994">
    <property type="entry name" value="Integrin_alpha_N"/>
</dbReference>
<accession>Q01RD4</accession>
<proteinExistence type="predicted"/>
<evidence type="ECO:0008006" key="3">
    <source>
        <dbReference type="Google" id="ProtNLM"/>
    </source>
</evidence>
<dbReference type="STRING" id="234267.Acid_6872"/>
<dbReference type="EMBL" id="CP000473">
    <property type="protein sequence ID" value="ABJ87786.1"/>
    <property type="molecule type" value="Genomic_DNA"/>
</dbReference>
<name>Q01RD4_SOLUE</name>
<dbReference type="InParanoid" id="Q01RD4"/>
<reference evidence="2" key="1">
    <citation type="submission" date="2006-10" db="EMBL/GenBank/DDBJ databases">
        <title>Complete sequence of Solibacter usitatus Ellin6076.</title>
        <authorList>
            <consortium name="US DOE Joint Genome Institute"/>
            <person name="Copeland A."/>
            <person name="Lucas S."/>
            <person name="Lapidus A."/>
            <person name="Barry K."/>
            <person name="Detter J.C."/>
            <person name="Glavina del Rio T."/>
            <person name="Hammon N."/>
            <person name="Israni S."/>
            <person name="Dalin E."/>
            <person name="Tice H."/>
            <person name="Pitluck S."/>
            <person name="Thompson L.S."/>
            <person name="Brettin T."/>
            <person name="Bruce D."/>
            <person name="Han C."/>
            <person name="Tapia R."/>
            <person name="Gilna P."/>
            <person name="Schmutz J."/>
            <person name="Larimer F."/>
            <person name="Land M."/>
            <person name="Hauser L."/>
            <person name="Kyrpides N."/>
            <person name="Mikhailova N."/>
            <person name="Janssen P.H."/>
            <person name="Kuske C.R."/>
            <person name="Richardson P."/>
        </authorList>
    </citation>
    <scope>NUCLEOTIDE SEQUENCE</scope>
    <source>
        <strain evidence="2">Ellin6076</strain>
    </source>
</reference>
<evidence type="ECO:0000313" key="2">
    <source>
        <dbReference type="EMBL" id="ABJ87786.1"/>
    </source>
</evidence>